<evidence type="ECO:0000313" key="15">
    <source>
        <dbReference type="Proteomes" id="UP000439965"/>
    </source>
</evidence>
<evidence type="ECO:0000313" key="18">
    <source>
        <dbReference type="Proteomes" id="UP001241571"/>
    </source>
</evidence>
<feature type="transmembrane region" description="Helical" evidence="7">
    <location>
        <begin position="78"/>
        <end position="100"/>
    </location>
</feature>
<dbReference type="PANTHER" id="PTHR30193">
    <property type="entry name" value="ABC TRANSPORTER PERMEASE PROTEIN"/>
    <property type="match status" value="1"/>
</dbReference>
<evidence type="ECO:0000256" key="7">
    <source>
        <dbReference type="RuleBase" id="RU363032"/>
    </source>
</evidence>
<evidence type="ECO:0000256" key="6">
    <source>
        <dbReference type="ARBA" id="ARBA00023136"/>
    </source>
</evidence>
<name>A0A1L8U352_ENTGA</name>
<dbReference type="PROSITE" id="PS50928">
    <property type="entry name" value="ABC_TM1"/>
    <property type="match status" value="1"/>
</dbReference>
<evidence type="ECO:0000256" key="3">
    <source>
        <dbReference type="ARBA" id="ARBA00022475"/>
    </source>
</evidence>
<feature type="transmembrane region" description="Helical" evidence="7">
    <location>
        <begin position="112"/>
        <end position="131"/>
    </location>
</feature>
<keyword evidence="2 7" id="KW-0813">Transport</keyword>
<dbReference type="EMBL" id="WVTI01000004">
    <property type="protein sequence ID" value="MXS25845.1"/>
    <property type="molecule type" value="Genomic_DNA"/>
</dbReference>
<accession>A0A1L8U352</accession>
<evidence type="ECO:0000313" key="13">
    <source>
        <dbReference type="EMBL" id="STD84206.1"/>
    </source>
</evidence>
<keyword evidence="14" id="KW-1185">Reference proteome</keyword>
<evidence type="ECO:0000256" key="1">
    <source>
        <dbReference type="ARBA" id="ARBA00004651"/>
    </source>
</evidence>
<dbReference type="AlphaFoldDB" id="A0A1L8U352"/>
<keyword evidence="5 7" id="KW-1133">Transmembrane helix</keyword>
<dbReference type="GO" id="GO:0005886">
    <property type="term" value="C:plasma membrane"/>
    <property type="evidence" value="ECO:0007669"/>
    <property type="project" value="UniProtKB-SubCell"/>
</dbReference>
<keyword evidence="3" id="KW-1003">Cell membrane</keyword>
<evidence type="ECO:0000313" key="17">
    <source>
        <dbReference type="Proteomes" id="UP000571857"/>
    </source>
</evidence>
<reference evidence="10 18" key="5">
    <citation type="submission" date="2023-06" db="EMBL/GenBank/DDBJ databases">
        <title>Acute promotion of culturable opportunistic pathogens and persistent increase of antibiotic resistance following antibiotic exposure in mouse gut microbiota.</title>
        <authorList>
            <person name="Li L."/>
            <person name="Wang B."/>
            <person name="Sun Y."/>
            <person name="Wang M."/>
            <person name="Xu H."/>
        </authorList>
    </citation>
    <scope>NUCLEOTIDE SEQUENCE [LARGE SCALE GENOMIC DNA]</scope>
    <source>
        <strain evidence="10 18">CRI2_2</strain>
    </source>
</reference>
<feature type="domain" description="ABC transmembrane type-1" evidence="8">
    <location>
        <begin position="74"/>
        <end position="284"/>
    </location>
</feature>
<dbReference type="EMBL" id="CP050485">
    <property type="protein sequence ID" value="QOG26232.1"/>
    <property type="molecule type" value="Genomic_DNA"/>
</dbReference>
<dbReference type="EMBL" id="JASUBT010000007">
    <property type="protein sequence ID" value="MDL4936315.1"/>
    <property type="molecule type" value="Genomic_DNA"/>
</dbReference>
<dbReference type="OrthoDB" id="9798257at2"/>
<dbReference type="InterPro" id="IPR035906">
    <property type="entry name" value="MetI-like_sf"/>
</dbReference>
<reference evidence="9 17" key="4">
    <citation type="submission" date="2020-06" db="EMBL/GenBank/DDBJ databases">
        <title>Crossreactivity between MHC class I-restricted antigens from cancer cells and an enterococcal bacteriophage.</title>
        <authorList>
            <person name="Fluckiger A."/>
            <person name="Daillere R."/>
            <person name="Sassi M."/>
            <person name="Cattoir V."/>
            <person name="Kroemer G."/>
            <person name="Zitvogel L."/>
        </authorList>
    </citation>
    <scope>NUCLEOTIDE SEQUENCE [LARGE SCALE GENOMIC DNA]</scope>
    <source>
        <strain evidence="9 17">EG4</strain>
    </source>
</reference>
<evidence type="ECO:0000313" key="9">
    <source>
        <dbReference type="EMBL" id="MBA0971770.1"/>
    </source>
</evidence>
<dbReference type="GO" id="GO:0055085">
    <property type="term" value="P:transmembrane transport"/>
    <property type="evidence" value="ECO:0007669"/>
    <property type="project" value="InterPro"/>
</dbReference>
<evidence type="ECO:0000313" key="16">
    <source>
        <dbReference type="Proteomes" id="UP000516696"/>
    </source>
</evidence>
<reference evidence="11 15" key="2">
    <citation type="submission" date="2019-04" db="EMBL/GenBank/DDBJ databases">
        <title>Step-wise assembly of the neonatal virome modulated by breast feeding.</title>
        <authorList>
            <person name="Liang G."/>
            <person name="Bushman F."/>
        </authorList>
    </citation>
    <scope>NUCLEOTIDE SEQUENCE [LARGE SCALE GENOMIC DNA]</scope>
    <source>
        <strain evidence="11 15">E3404</strain>
    </source>
</reference>
<gene>
    <name evidence="13" type="primary">ugpA_4</name>
    <name evidence="12" type="ORF">EGM181_02590</name>
    <name evidence="11" type="ORF">GTI89_07230</name>
    <name evidence="9" type="ORF">HWH42_04045</name>
    <name evidence="13" type="ORF">NCTC12360_02733</name>
    <name evidence="10" type="ORF">QRX88_11365</name>
</gene>
<dbReference type="Proteomes" id="UP000516696">
    <property type="component" value="Chromosome"/>
</dbReference>
<proteinExistence type="inferred from homology"/>
<dbReference type="CDD" id="cd06261">
    <property type="entry name" value="TM_PBP2"/>
    <property type="match status" value="1"/>
</dbReference>
<keyword evidence="6 7" id="KW-0472">Membrane</keyword>
<dbReference type="PANTHER" id="PTHR30193:SF37">
    <property type="entry name" value="INNER MEMBRANE ABC TRANSPORTER PERMEASE PROTEIN YCJO"/>
    <property type="match status" value="1"/>
</dbReference>
<reference evidence="12 16" key="3">
    <citation type="submission" date="2020-03" db="EMBL/GenBank/DDBJ databases">
        <title>Characterization of ganglioside-mimicking enterococci.</title>
        <authorList>
            <person name="Patry R.T."/>
            <person name="Nothaft H."/>
            <person name="Bridger R."/>
            <person name="Shajahan A."/>
            <person name="Huynh S."/>
            <person name="Sanchez S."/>
            <person name="Azadi P."/>
            <person name="Cooper K."/>
            <person name="Miller W.G."/>
            <person name="Parker C.T."/>
            <person name="Wells L."/>
            <person name="Szymanski C.M."/>
        </authorList>
    </citation>
    <scope>NUCLEOTIDE SEQUENCE [LARGE SCALE GENOMIC DNA]</scope>
    <source>
        <strain evidence="12 16">EGM181</strain>
    </source>
</reference>
<organism evidence="11 15">
    <name type="scientific">Enterococcus gallinarum</name>
    <dbReference type="NCBI Taxonomy" id="1353"/>
    <lineage>
        <taxon>Bacteria</taxon>
        <taxon>Bacillati</taxon>
        <taxon>Bacillota</taxon>
        <taxon>Bacilli</taxon>
        <taxon>Lactobacillales</taxon>
        <taxon>Enterococcaceae</taxon>
        <taxon>Enterococcus</taxon>
    </lineage>
</organism>
<evidence type="ECO:0000256" key="4">
    <source>
        <dbReference type="ARBA" id="ARBA00022692"/>
    </source>
</evidence>
<evidence type="ECO:0000259" key="8">
    <source>
        <dbReference type="PROSITE" id="PS50928"/>
    </source>
</evidence>
<keyword evidence="4 7" id="KW-0812">Transmembrane</keyword>
<feature type="transmembrane region" description="Helical" evidence="7">
    <location>
        <begin position="268"/>
        <end position="288"/>
    </location>
</feature>
<dbReference type="EMBL" id="UFYW01000001">
    <property type="protein sequence ID" value="STD84206.1"/>
    <property type="molecule type" value="Genomic_DNA"/>
</dbReference>
<protein>
    <submittedName>
        <fullName evidence="13">ABC transporter inner membrane protein</fullName>
    </submittedName>
    <submittedName>
        <fullName evidence="11">ABC transporter permease subunit</fullName>
    </submittedName>
    <submittedName>
        <fullName evidence="9">Sugar ABC transporter permease</fullName>
    </submittedName>
</protein>
<dbReference type="GeneID" id="93222219"/>
<dbReference type="Proteomes" id="UP001241571">
    <property type="component" value="Unassembled WGS sequence"/>
</dbReference>
<comment type="subcellular location">
    <subcellularLocation>
        <location evidence="1 7">Cell membrane</location>
        <topology evidence="1 7">Multi-pass membrane protein</topology>
    </subcellularLocation>
</comment>
<feature type="transmembrane region" description="Helical" evidence="7">
    <location>
        <begin position="12"/>
        <end position="38"/>
    </location>
</feature>
<evidence type="ECO:0000313" key="11">
    <source>
        <dbReference type="EMBL" id="MXS25845.1"/>
    </source>
</evidence>
<dbReference type="SUPFAM" id="SSF161098">
    <property type="entry name" value="MetI-like"/>
    <property type="match status" value="1"/>
</dbReference>
<feature type="transmembrane region" description="Helical" evidence="7">
    <location>
        <begin position="155"/>
        <end position="179"/>
    </location>
</feature>
<dbReference type="Proteomes" id="UP000571857">
    <property type="component" value="Unassembled WGS sequence"/>
</dbReference>
<dbReference type="InterPro" id="IPR000515">
    <property type="entry name" value="MetI-like"/>
</dbReference>
<dbReference type="Pfam" id="PF00528">
    <property type="entry name" value="BPD_transp_1"/>
    <property type="match status" value="1"/>
</dbReference>
<feature type="transmembrane region" description="Helical" evidence="7">
    <location>
        <begin position="214"/>
        <end position="230"/>
    </location>
</feature>
<sequence>MSSKKKLSGWPVLFIGPHMILFILFFLVPAVIGVYVSFTEWDLFSSPIFIGLDNFKTILFDQDSLYHTQFFNGMKNTLFFAVISVPLCIAIPLLLAVALSAKPKMMRFFQSVLYLPTLFAISAVMIIWGFLLSKSFGPIKEVFGIDINFVGTQPWAWIAILIVTIWWTLGGNLIIYVAALNGVPREQMEAAELDGASSVVKFFRISLPSIRNQLIFTTVMTTIAQFNIYGQPLMLTGGGPNNSTRVLMMYIQENAFGSSTSVAGMSSAMAILLGIVIMIVSVFQFIMIKKLER</sequence>
<dbReference type="Proteomes" id="UP000439965">
    <property type="component" value="Unassembled WGS sequence"/>
</dbReference>
<evidence type="ECO:0000256" key="2">
    <source>
        <dbReference type="ARBA" id="ARBA00022448"/>
    </source>
</evidence>
<evidence type="ECO:0000313" key="12">
    <source>
        <dbReference type="EMBL" id="QOG26232.1"/>
    </source>
</evidence>
<dbReference type="Gene3D" id="1.10.3720.10">
    <property type="entry name" value="MetI-like"/>
    <property type="match status" value="1"/>
</dbReference>
<evidence type="ECO:0000313" key="14">
    <source>
        <dbReference type="Proteomes" id="UP000254807"/>
    </source>
</evidence>
<dbReference type="InterPro" id="IPR051393">
    <property type="entry name" value="ABC_transporter_permease"/>
</dbReference>
<evidence type="ECO:0000256" key="5">
    <source>
        <dbReference type="ARBA" id="ARBA00022989"/>
    </source>
</evidence>
<dbReference type="RefSeq" id="WP_003128733.1">
    <property type="nucleotide sequence ID" value="NZ_BSYC01000002.1"/>
</dbReference>
<reference evidence="13 14" key="1">
    <citation type="submission" date="2018-06" db="EMBL/GenBank/DDBJ databases">
        <authorList>
            <consortium name="Pathogen Informatics"/>
            <person name="Doyle S."/>
        </authorList>
    </citation>
    <scope>NUCLEOTIDE SEQUENCE [LARGE SCALE GENOMIC DNA]</scope>
    <source>
        <strain evidence="13 14">NCTC12360</strain>
    </source>
</reference>
<evidence type="ECO:0000313" key="10">
    <source>
        <dbReference type="EMBL" id="MDL4936315.1"/>
    </source>
</evidence>
<dbReference type="Proteomes" id="UP000254807">
    <property type="component" value="Unassembled WGS sequence"/>
</dbReference>
<dbReference type="EMBL" id="JABXJK010000013">
    <property type="protein sequence ID" value="MBA0971770.1"/>
    <property type="molecule type" value="Genomic_DNA"/>
</dbReference>
<comment type="similarity">
    <text evidence="7">Belongs to the binding-protein-dependent transport system permease family.</text>
</comment>